<dbReference type="Proteomes" id="UP000054495">
    <property type="component" value="Unassembled WGS sequence"/>
</dbReference>
<evidence type="ECO:0000313" key="1">
    <source>
        <dbReference type="EMBL" id="EPB68351.1"/>
    </source>
</evidence>
<protein>
    <recommendedName>
        <fullName evidence="3">Reverse transcriptase domain-containing protein</fullName>
    </recommendedName>
</protein>
<dbReference type="EMBL" id="KE125450">
    <property type="protein sequence ID" value="EPB68351.1"/>
    <property type="molecule type" value="Genomic_DNA"/>
</dbReference>
<organism evidence="1 2">
    <name type="scientific">Ancylostoma ceylanicum</name>
    <dbReference type="NCBI Taxonomy" id="53326"/>
    <lineage>
        <taxon>Eukaryota</taxon>
        <taxon>Metazoa</taxon>
        <taxon>Ecdysozoa</taxon>
        <taxon>Nematoda</taxon>
        <taxon>Chromadorea</taxon>
        <taxon>Rhabditida</taxon>
        <taxon>Rhabditina</taxon>
        <taxon>Rhabditomorpha</taxon>
        <taxon>Strongyloidea</taxon>
        <taxon>Ancylostomatidae</taxon>
        <taxon>Ancylostomatinae</taxon>
        <taxon>Ancylostoma</taxon>
    </lineage>
</organism>
<evidence type="ECO:0008006" key="3">
    <source>
        <dbReference type="Google" id="ProtNLM"/>
    </source>
</evidence>
<evidence type="ECO:0000313" key="2">
    <source>
        <dbReference type="Proteomes" id="UP000054495"/>
    </source>
</evidence>
<gene>
    <name evidence="1" type="ORF">ANCCEY_12558</name>
</gene>
<proteinExistence type="predicted"/>
<sequence>MLMFADDTKLYAGYGINEEEEKTKDLQKTIYKLMSYIQQWQLTIFLSKMHVMHLGRGNPKVPYRLNPEIHINECSNIKDLGISYDNKLSFNTHIEKIVVKARMKTGVDIFKDIRNYSFMIQVKARDRKYS</sequence>
<reference evidence="1 2" key="1">
    <citation type="submission" date="2013-05" db="EMBL/GenBank/DDBJ databases">
        <title>Draft genome of the parasitic nematode Anyclostoma ceylanicum.</title>
        <authorList>
            <person name="Mitreva M."/>
        </authorList>
    </citation>
    <scope>NUCLEOTIDE SEQUENCE [LARGE SCALE GENOMIC DNA]</scope>
</reference>
<name>A0A0D6LEL9_9BILA</name>
<accession>A0A0D6LEL9</accession>
<keyword evidence="2" id="KW-1185">Reference proteome</keyword>
<dbReference type="AlphaFoldDB" id="A0A0D6LEL9"/>